<dbReference type="AlphaFoldDB" id="A0ABD2NGA9"/>
<reference evidence="1 2" key="1">
    <citation type="journal article" date="2021" name="BMC Biol.">
        <title>Horizontally acquired antibacterial genes associated with adaptive radiation of ladybird beetles.</title>
        <authorList>
            <person name="Li H.S."/>
            <person name="Tang X.F."/>
            <person name="Huang Y.H."/>
            <person name="Xu Z.Y."/>
            <person name="Chen M.L."/>
            <person name="Du X.Y."/>
            <person name="Qiu B.Y."/>
            <person name="Chen P.T."/>
            <person name="Zhang W."/>
            <person name="Slipinski A."/>
            <person name="Escalona H.E."/>
            <person name="Waterhouse R.M."/>
            <person name="Zwick A."/>
            <person name="Pang H."/>
        </authorList>
    </citation>
    <scope>NUCLEOTIDE SEQUENCE [LARGE SCALE GENOMIC DNA]</scope>
    <source>
        <strain evidence="1">SYSU2018</strain>
    </source>
</reference>
<keyword evidence="2" id="KW-1185">Reference proteome</keyword>
<name>A0ABD2NGA9_9CUCU</name>
<gene>
    <name evidence="1" type="ORF">HHI36_012741</name>
</gene>
<dbReference type="Gene3D" id="3.40.50.10190">
    <property type="entry name" value="BRCT domain"/>
    <property type="match status" value="1"/>
</dbReference>
<dbReference type="Proteomes" id="UP001516400">
    <property type="component" value="Unassembled WGS sequence"/>
</dbReference>
<proteinExistence type="predicted"/>
<organism evidence="1 2">
    <name type="scientific">Cryptolaemus montrouzieri</name>
    <dbReference type="NCBI Taxonomy" id="559131"/>
    <lineage>
        <taxon>Eukaryota</taxon>
        <taxon>Metazoa</taxon>
        <taxon>Ecdysozoa</taxon>
        <taxon>Arthropoda</taxon>
        <taxon>Hexapoda</taxon>
        <taxon>Insecta</taxon>
        <taxon>Pterygota</taxon>
        <taxon>Neoptera</taxon>
        <taxon>Endopterygota</taxon>
        <taxon>Coleoptera</taxon>
        <taxon>Polyphaga</taxon>
        <taxon>Cucujiformia</taxon>
        <taxon>Coccinelloidea</taxon>
        <taxon>Coccinellidae</taxon>
        <taxon>Scymninae</taxon>
        <taxon>Scymnini</taxon>
        <taxon>Cryptolaemus</taxon>
    </lineage>
</organism>
<dbReference type="InterPro" id="IPR036420">
    <property type="entry name" value="BRCT_dom_sf"/>
</dbReference>
<comment type="caution">
    <text evidence="1">The sequence shown here is derived from an EMBL/GenBank/DDBJ whole genome shotgun (WGS) entry which is preliminary data.</text>
</comment>
<sequence>MLKGLIILRQEWTDDIIKGTVKLLSEPVLENNIELSNGIKKATINHLMNKPKLFDGIKFYLEGPDDAININGLSITKDFLKLLISTGDGINLCRAPAPRTVEDFKTFPFHATTQSGVFGCSNIIIFNDNHPPKLQYKMQQLQHKSTKWLIDCIMNFTLT</sequence>
<dbReference type="EMBL" id="JABFTP020000103">
    <property type="protein sequence ID" value="KAL3277392.1"/>
    <property type="molecule type" value="Genomic_DNA"/>
</dbReference>
<evidence type="ECO:0000313" key="1">
    <source>
        <dbReference type="EMBL" id="KAL3277392.1"/>
    </source>
</evidence>
<evidence type="ECO:0000313" key="2">
    <source>
        <dbReference type="Proteomes" id="UP001516400"/>
    </source>
</evidence>
<protein>
    <submittedName>
        <fullName evidence="1">Uncharacterized protein</fullName>
    </submittedName>
</protein>
<accession>A0ABD2NGA9</accession>